<dbReference type="InterPro" id="IPR050277">
    <property type="entry name" value="Sodium:Solute_Symporter"/>
</dbReference>
<keyword evidence="7 14" id="KW-1133">Transmembrane helix</keyword>
<keyword evidence="3" id="KW-0813">Transport</keyword>
<dbReference type="Gene3D" id="1.20.1730.10">
    <property type="entry name" value="Sodium/glucose cotransporter"/>
    <property type="match status" value="1"/>
</dbReference>
<name>A0ABZ1C8P1_9BACT</name>
<evidence type="ECO:0000256" key="10">
    <source>
        <dbReference type="ARBA" id="ARBA00023136"/>
    </source>
</evidence>
<dbReference type="RefSeq" id="WP_221029112.1">
    <property type="nucleotide sequence ID" value="NZ_CP139781.1"/>
</dbReference>
<keyword evidence="11" id="KW-0739">Sodium transport</keyword>
<comment type="catalytic activity">
    <reaction evidence="12">
        <text>L-proline(in) + Na(+)(in) = L-proline(out) + Na(+)(out)</text>
        <dbReference type="Rhea" id="RHEA:28967"/>
        <dbReference type="ChEBI" id="CHEBI:29101"/>
        <dbReference type="ChEBI" id="CHEBI:60039"/>
    </reaction>
</comment>
<sequence length="679" mass="74150">MNGIHFLDILVFIAYMVVVIYLGRRSSHGNTSNQEGYFLAGRKLGKVYQFFLNFGNATDANGAVSAASMVYQQGVSGVWLGFQLIFLNPYYWFMNTWFRRVRLVTTADLFEDRLGSRKLASFYAVFQSLAAMFVVIGFGNLVTYKICAALVTKPEVQWTVEERSAVEGHAALHQLEMRLAEGPLGETEAVELAMLRERDARGELRSFVTALQPFSFYLCYTLVVGIYVVAGGMAATAMNEVLQSIIIVAFSVILVPAGLVAIGGFDALRDRVPANMFELVGSNADLQQITGLSLFALFLVAIIQINGIIGNMGISGSAKNEYAARLGAVTGTYAKRLMFILWAFAGLIAVAMFSGADTLADPDLAWGTMSRQLLGPGMLGLMITGVLAANMSTVAAQTVAVSALIVRNVYHPFFPNTTQQGAVRLGRIMVVLALAVGVVAAMMMDSVFSALLLVQTVSVPFGAVVMLMFFWRRLTCVGVWAGLLLAIGLNVVGPLFLSQLDSIRSHPALTVRAEDSMGRPQPIYFESVERPVGRELDGDLEGKGRFHLELVIVNAIGFDVEKMSSSGRFAARFFFNAISPFIFLIAVSLLTRPPEKSRVDQFFGRMKTPVGATAQEEDEALAATQRDPHRFDDQKLFPKSSWEFTKWNRVDTIGFVVCCAVSGAIIWLFQILLDLAAGA</sequence>
<dbReference type="InterPro" id="IPR038377">
    <property type="entry name" value="Na/Glc_symporter_sf"/>
</dbReference>
<reference evidence="15 16" key="1">
    <citation type="submission" date="2021-08" db="EMBL/GenBank/DDBJ databases">
        <authorList>
            <person name="Zhang D."/>
            <person name="Zhang A."/>
            <person name="Wang L."/>
        </authorList>
    </citation>
    <scope>NUCLEOTIDE SEQUENCE [LARGE SCALE GENOMIC DNA]</scope>
    <source>
        <strain evidence="15 16">WL0086</strain>
    </source>
</reference>
<comment type="similarity">
    <text evidence="2 13">Belongs to the sodium:solute symporter (SSF) (TC 2.A.21) family.</text>
</comment>
<feature type="transmembrane region" description="Helical" evidence="14">
    <location>
        <begin position="477"/>
        <end position="497"/>
    </location>
</feature>
<keyword evidence="5 14" id="KW-0812">Transmembrane</keyword>
<feature type="transmembrane region" description="Helical" evidence="14">
    <location>
        <begin position="425"/>
        <end position="443"/>
    </location>
</feature>
<evidence type="ECO:0000256" key="4">
    <source>
        <dbReference type="ARBA" id="ARBA00022475"/>
    </source>
</evidence>
<protein>
    <recommendedName>
        <fullName evidence="17">Transporter</fullName>
    </recommendedName>
</protein>
<evidence type="ECO:0000256" key="3">
    <source>
        <dbReference type="ARBA" id="ARBA00022448"/>
    </source>
</evidence>
<evidence type="ECO:0000256" key="11">
    <source>
        <dbReference type="ARBA" id="ARBA00023201"/>
    </source>
</evidence>
<proteinExistence type="inferred from homology"/>
<evidence type="ECO:0008006" key="17">
    <source>
        <dbReference type="Google" id="ProtNLM"/>
    </source>
</evidence>
<keyword evidence="16" id="KW-1185">Reference proteome</keyword>
<reference evidence="15 16" key="2">
    <citation type="submission" date="2023-12" db="EMBL/GenBank/DDBJ databases">
        <title>Description of an unclassified Opitutus bacterium of Verrucomicrobiota.</title>
        <authorList>
            <person name="Zhang D.-F."/>
        </authorList>
    </citation>
    <scope>NUCLEOTIDE SEQUENCE [LARGE SCALE GENOMIC DNA]</scope>
    <source>
        <strain evidence="15 16">WL0086</strain>
    </source>
</reference>
<dbReference type="PROSITE" id="PS50283">
    <property type="entry name" value="NA_SOLUT_SYMP_3"/>
    <property type="match status" value="1"/>
</dbReference>
<feature type="transmembrane region" description="Helical" evidence="14">
    <location>
        <begin position="381"/>
        <end position="405"/>
    </location>
</feature>
<feature type="transmembrane region" description="Helical" evidence="14">
    <location>
        <begin position="6"/>
        <end position="23"/>
    </location>
</feature>
<dbReference type="Pfam" id="PF00474">
    <property type="entry name" value="SSF"/>
    <property type="match status" value="1"/>
</dbReference>
<evidence type="ECO:0000256" key="9">
    <source>
        <dbReference type="ARBA" id="ARBA00023065"/>
    </source>
</evidence>
<feature type="transmembrane region" description="Helical" evidence="14">
    <location>
        <begin position="652"/>
        <end position="673"/>
    </location>
</feature>
<evidence type="ECO:0000256" key="1">
    <source>
        <dbReference type="ARBA" id="ARBA00004651"/>
    </source>
</evidence>
<evidence type="ECO:0000256" key="8">
    <source>
        <dbReference type="ARBA" id="ARBA00023053"/>
    </source>
</evidence>
<feature type="transmembrane region" description="Helical" evidence="14">
    <location>
        <begin position="214"/>
        <end position="235"/>
    </location>
</feature>
<evidence type="ECO:0000256" key="13">
    <source>
        <dbReference type="RuleBase" id="RU362091"/>
    </source>
</evidence>
<evidence type="ECO:0000256" key="12">
    <source>
        <dbReference type="ARBA" id="ARBA00033708"/>
    </source>
</evidence>
<keyword evidence="4" id="KW-1003">Cell membrane</keyword>
<dbReference type="PANTHER" id="PTHR48086:SF3">
    <property type="entry name" value="SODIUM_PROLINE SYMPORTER"/>
    <property type="match status" value="1"/>
</dbReference>
<feature type="transmembrane region" description="Helical" evidence="14">
    <location>
        <begin position="289"/>
        <end position="309"/>
    </location>
</feature>
<evidence type="ECO:0000313" key="15">
    <source>
        <dbReference type="EMBL" id="WRQ87846.1"/>
    </source>
</evidence>
<feature type="transmembrane region" description="Helical" evidence="14">
    <location>
        <begin position="75"/>
        <end position="93"/>
    </location>
</feature>
<dbReference type="EMBL" id="CP139781">
    <property type="protein sequence ID" value="WRQ87846.1"/>
    <property type="molecule type" value="Genomic_DNA"/>
</dbReference>
<feature type="transmembrane region" description="Helical" evidence="14">
    <location>
        <begin position="241"/>
        <end position="268"/>
    </location>
</feature>
<feature type="transmembrane region" description="Helical" evidence="14">
    <location>
        <begin position="120"/>
        <end position="143"/>
    </location>
</feature>
<evidence type="ECO:0000256" key="2">
    <source>
        <dbReference type="ARBA" id="ARBA00006434"/>
    </source>
</evidence>
<evidence type="ECO:0000256" key="5">
    <source>
        <dbReference type="ARBA" id="ARBA00022692"/>
    </source>
</evidence>
<dbReference type="Proteomes" id="UP000738431">
    <property type="component" value="Chromosome"/>
</dbReference>
<dbReference type="PANTHER" id="PTHR48086">
    <property type="entry name" value="SODIUM/PROLINE SYMPORTER-RELATED"/>
    <property type="match status" value="1"/>
</dbReference>
<comment type="subcellular location">
    <subcellularLocation>
        <location evidence="1">Cell membrane</location>
        <topology evidence="1">Multi-pass membrane protein</topology>
    </subcellularLocation>
</comment>
<keyword evidence="8" id="KW-0915">Sodium</keyword>
<evidence type="ECO:0000256" key="7">
    <source>
        <dbReference type="ARBA" id="ARBA00022989"/>
    </source>
</evidence>
<evidence type="ECO:0000256" key="14">
    <source>
        <dbReference type="SAM" id="Phobius"/>
    </source>
</evidence>
<feature type="transmembrane region" description="Helical" evidence="14">
    <location>
        <begin position="339"/>
        <end position="360"/>
    </location>
</feature>
<keyword evidence="6" id="KW-0769">Symport</keyword>
<evidence type="ECO:0000313" key="16">
    <source>
        <dbReference type="Proteomes" id="UP000738431"/>
    </source>
</evidence>
<evidence type="ECO:0000256" key="6">
    <source>
        <dbReference type="ARBA" id="ARBA00022847"/>
    </source>
</evidence>
<accession>A0ABZ1C8P1</accession>
<gene>
    <name evidence="15" type="ORF">K1X11_000390</name>
</gene>
<organism evidence="15 16">
    <name type="scientific">Actomonas aquatica</name>
    <dbReference type="NCBI Taxonomy" id="2866162"/>
    <lineage>
        <taxon>Bacteria</taxon>
        <taxon>Pseudomonadati</taxon>
        <taxon>Verrucomicrobiota</taxon>
        <taxon>Opitutia</taxon>
        <taxon>Opitutales</taxon>
        <taxon>Opitutaceae</taxon>
        <taxon>Actomonas</taxon>
    </lineage>
</organism>
<feature type="transmembrane region" description="Helical" evidence="14">
    <location>
        <begin position="573"/>
        <end position="591"/>
    </location>
</feature>
<keyword evidence="10 14" id="KW-0472">Membrane</keyword>
<keyword evidence="9" id="KW-0406">Ion transport</keyword>
<feature type="transmembrane region" description="Helical" evidence="14">
    <location>
        <begin position="450"/>
        <end position="471"/>
    </location>
</feature>
<dbReference type="InterPro" id="IPR001734">
    <property type="entry name" value="Na/solute_symporter"/>
</dbReference>